<dbReference type="AlphaFoldDB" id="A0A5C2S3D5"/>
<name>A0A5C2S3D5_9APHY</name>
<evidence type="ECO:0008006" key="3">
    <source>
        <dbReference type="Google" id="ProtNLM"/>
    </source>
</evidence>
<dbReference type="InterPro" id="IPR032675">
    <property type="entry name" value="LRR_dom_sf"/>
</dbReference>
<accession>A0A5C2S3D5</accession>
<dbReference type="Proteomes" id="UP000313359">
    <property type="component" value="Unassembled WGS sequence"/>
</dbReference>
<dbReference type="EMBL" id="ML122277">
    <property type="protein sequence ID" value="RPD57998.1"/>
    <property type="molecule type" value="Genomic_DNA"/>
</dbReference>
<gene>
    <name evidence="1" type="ORF">L227DRAFT_613089</name>
</gene>
<evidence type="ECO:0000313" key="2">
    <source>
        <dbReference type="Proteomes" id="UP000313359"/>
    </source>
</evidence>
<reference evidence="1" key="1">
    <citation type="journal article" date="2018" name="Genome Biol. Evol.">
        <title>Genomics and development of Lentinus tigrinus, a white-rot wood-decaying mushroom with dimorphic fruiting bodies.</title>
        <authorList>
            <person name="Wu B."/>
            <person name="Xu Z."/>
            <person name="Knudson A."/>
            <person name="Carlson A."/>
            <person name="Chen N."/>
            <person name="Kovaka S."/>
            <person name="LaButti K."/>
            <person name="Lipzen A."/>
            <person name="Pennachio C."/>
            <person name="Riley R."/>
            <person name="Schakwitz W."/>
            <person name="Umezawa K."/>
            <person name="Ohm R.A."/>
            <person name="Grigoriev I.V."/>
            <person name="Nagy L.G."/>
            <person name="Gibbons J."/>
            <person name="Hibbett D."/>
        </authorList>
    </citation>
    <scope>NUCLEOTIDE SEQUENCE [LARGE SCALE GENOMIC DNA]</scope>
    <source>
        <strain evidence="1">ALCF2SS1-6</strain>
    </source>
</reference>
<dbReference type="SUPFAM" id="SSF52047">
    <property type="entry name" value="RNI-like"/>
    <property type="match status" value="1"/>
</dbReference>
<dbReference type="OrthoDB" id="2801840at2759"/>
<organism evidence="1 2">
    <name type="scientific">Lentinus tigrinus ALCF2SS1-6</name>
    <dbReference type="NCBI Taxonomy" id="1328759"/>
    <lineage>
        <taxon>Eukaryota</taxon>
        <taxon>Fungi</taxon>
        <taxon>Dikarya</taxon>
        <taxon>Basidiomycota</taxon>
        <taxon>Agaricomycotina</taxon>
        <taxon>Agaricomycetes</taxon>
        <taxon>Polyporales</taxon>
        <taxon>Polyporaceae</taxon>
        <taxon>Lentinus</taxon>
    </lineage>
</organism>
<protein>
    <recommendedName>
        <fullName evidence="3">F-box domain-containing protein</fullName>
    </recommendedName>
</protein>
<proteinExistence type="predicted"/>
<evidence type="ECO:0000313" key="1">
    <source>
        <dbReference type="EMBL" id="RPD57998.1"/>
    </source>
</evidence>
<keyword evidence="2" id="KW-1185">Reference proteome</keyword>
<sequence length="345" mass="38102">MSCPSLGELKLRFLRSSLPLQTVAAGLKNLRTLELPDSVGIADEGALQALAALPQLYALHDLHLKLPSRRTTPTLSVSGFRSLKELSVVGDASNVSRFLPCVMSALDKFEIMSFGLLSPWLPAYPAISSNLLYVRELVIRHAPRRPSARRGEEDVSEIELVELLQPLLQLRNVESFCLALRTVGLVGDDDMFETVAQAWPRLTLFWLDAEPFLSTPTFLTLSAFAMHCPSLRTLVLPHVDHAALQFIMYGFKAEKPQTALRRLSFCLAGGLRVDDARSAAKLVVGIFPMLDVLASAVLPQRVHMFSDESQADPTAQLKEAHRQDGAILWAMVLEEVQKLQLGETP</sequence>
<dbReference type="Gene3D" id="3.80.10.10">
    <property type="entry name" value="Ribonuclease Inhibitor"/>
    <property type="match status" value="1"/>
</dbReference>